<dbReference type="STRING" id="2325.TKV_c01420"/>
<dbReference type="InterPro" id="IPR011006">
    <property type="entry name" value="CheY-like_superfamily"/>
</dbReference>
<dbReference type="GO" id="GO:0000160">
    <property type="term" value="P:phosphorelay signal transduction system"/>
    <property type="evidence" value="ECO:0007669"/>
    <property type="project" value="InterPro"/>
</dbReference>
<dbReference type="InterPro" id="IPR050595">
    <property type="entry name" value="Bact_response_regulator"/>
</dbReference>
<proteinExistence type="predicted"/>
<reference evidence="7" key="1">
    <citation type="journal article" date="2015" name="Genome Announc.">
        <title>Whole-Genome Sequences of 80 Environmental and Clinical Isolates of Burkholderia pseudomallei.</title>
        <authorList>
            <person name="Johnson S.L."/>
            <person name="Baker A.L."/>
            <person name="Chain P.S."/>
            <person name="Currie B.J."/>
            <person name="Daligault H.E."/>
            <person name="Davenport K.W."/>
            <person name="Davis C.B."/>
            <person name="Inglis T.J."/>
            <person name="Kaestli M."/>
            <person name="Koren S."/>
            <person name="Mayo M."/>
            <person name="Merritt A.J."/>
            <person name="Price E.P."/>
            <person name="Sarovich D.S."/>
            <person name="Warner J."/>
            <person name="Rosovitz M.J."/>
        </authorList>
    </citation>
    <scope>NUCLEOTIDE SEQUENCE [LARGE SCALE GENOMIC DNA]</scope>
    <source>
        <strain evidence="7">DSM 2030</strain>
    </source>
</reference>
<evidence type="ECO:0000313" key="6">
    <source>
        <dbReference type="EMBL" id="AIS51347.1"/>
    </source>
</evidence>
<keyword evidence="7" id="KW-1185">Reference proteome</keyword>
<feature type="modified residue" description="4-aspartylphosphate" evidence="4">
    <location>
        <position position="52"/>
    </location>
</feature>
<comment type="function">
    <text evidence="3">May play the central regulatory role in sporulation. It may be an element of the effector pathway responsible for the activation of sporulation genes in response to nutritional stress. Spo0A may act in concert with spo0H (a sigma factor) to control the expression of some genes that are critical to the sporulation process.</text>
</comment>
<dbReference type="AlphaFoldDB" id="A0A097ANH2"/>
<sequence length="116" mass="13381">MGRILVLDDNKGICNLLEEIFTMDGHEVKAYSDISHFDRELDKFKPDVGLFDLHMASDMLKIVRKIKKIHPNIKSIIMSADEPEAPFTEFPFISKPFDIIALKNLVYDNLKEQMVV</sequence>
<name>A0A097ANH2_THEKI</name>
<evidence type="ECO:0000313" key="7">
    <source>
        <dbReference type="Proteomes" id="UP000029669"/>
    </source>
</evidence>
<evidence type="ECO:0000256" key="3">
    <source>
        <dbReference type="ARBA" id="ARBA00024867"/>
    </source>
</evidence>
<dbReference type="EMBL" id="CP009170">
    <property type="protein sequence ID" value="AIS51347.1"/>
    <property type="molecule type" value="Genomic_DNA"/>
</dbReference>
<dbReference type="Pfam" id="PF00072">
    <property type="entry name" value="Response_reg"/>
    <property type="match status" value="1"/>
</dbReference>
<dbReference type="InterPro" id="IPR001789">
    <property type="entry name" value="Sig_transdc_resp-reg_receiver"/>
</dbReference>
<protein>
    <recommendedName>
        <fullName evidence="1">Stage 0 sporulation protein A homolog</fullName>
    </recommendedName>
</protein>
<accession>A0A097ANH2</accession>
<dbReference type="PROSITE" id="PS50110">
    <property type="entry name" value="RESPONSE_REGULATORY"/>
    <property type="match status" value="1"/>
</dbReference>
<evidence type="ECO:0000259" key="5">
    <source>
        <dbReference type="PROSITE" id="PS50110"/>
    </source>
</evidence>
<keyword evidence="2 4" id="KW-0597">Phosphoprotein</keyword>
<evidence type="ECO:0000256" key="2">
    <source>
        <dbReference type="ARBA" id="ARBA00022553"/>
    </source>
</evidence>
<dbReference type="PANTHER" id="PTHR44591:SF3">
    <property type="entry name" value="RESPONSE REGULATORY DOMAIN-CONTAINING PROTEIN"/>
    <property type="match status" value="1"/>
</dbReference>
<gene>
    <name evidence="6" type="ORF">TKV_c01420</name>
</gene>
<evidence type="ECO:0000256" key="4">
    <source>
        <dbReference type="PROSITE-ProRule" id="PRU00169"/>
    </source>
</evidence>
<dbReference type="SUPFAM" id="SSF52172">
    <property type="entry name" value="CheY-like"/>
    <property type="match status" value="1"/>
</dbReference>
<dbReference type="PANTHER" id="PTHR44591">
    <property type="entry name" value="STRESS RESPONSE REGULATOR PROTEIN 1"/>
    <property type="match status" value="1"/>
</dbReference>
<dbReference type="Proteomes" id="UP000029669">
    <property type="component" value="Chromosome"/>
</dbReference>
<evidence type="ECO:0000256" key="1">
    <source>
        <dbReference type="ARBA" id="ARBA00018672"/>
    </source>
</evidence>
<dbReference type="KEGG" id="tki:TKV_c01420"/>
<dbReference type="HOGENOM" id="CLU_000445_69_8_9"/>
<organism evidence="6 7">
    <name type="scientific">Thermoanaerobacter kivui</name>
    <name type="common">Acetogenium kivui</name>
    <dbReference type="NCBI Taxonomy" id="2325"/>
    <lineage>
        <taxon>Bacteria</taxon>
        <taxon>Bacillati</taxon>
        <taxon>Bacillota</taxon>
        <taxon>Clostridia</taxon>
        <taxon>Thermoanaerobacterales</taxon>
        <taxon>Thermoanaerobacteraceae</taxon>
        <taxon>Thermoanaerobacter</taxon>
    </lineage>
</organism>
<dbReference type="RefSeq" id="WP_049686156.1">
    <property type="nucleotide sequence ID" value="NZ_CP009170.1"/>
</dbReference>
<dbReference type="OrthoDB" id="9808843at2"/>
<dbReference type="SMART" id="SM00448">
    <property type="entry name" value="REC"/>
    <property type="match status" value="1"/>
</dbReference>
<dbReference type="eggNOG" id="COG2204">
    <property type="taxonomic scope" value="Bacteria"/>
</dbReference>
<feature type="domain" description="Response regulatory" evidence="5">
    <location>
        <begin position="3"/>
        <end position="110"/>
    </location>
</feature>
<dbReference type="Gene3D" id="3.40.50.2300">
    <property type="match status" value="1"/>
</dbReference>